<dbReference type="AlphaFoldDB" id="A0A5E4MYN3"/>
<dbReference type="GO" id="GO:0001664">
    <property type="term" value="F:G protein-coupled receptor binding"/>
    <property type="evidence" value="ECO:0007669"/>
    <property type="project" value="TreeGrafter"/>
</dbReference>
<dbReference type="GO" id="GO:0002031">
    <property type="term" value="P:G protein-coupled receptor internalization"/>
    <property type="evidence" value="ECO:0007669"/>
    <property type="project" value="TreeGrafter"/>
</dbReference>
<dbReference type="GO" id="GO:0016028">
    <property type="term" value="C:rhabdomere"/>
    <property type="evidence" value="ECO:0007669"/>
    <property type="project" value="UniProtKB-ARBA"/>
</dbReference>
<dbReference type="EMBL" id="CABPRJ010001448">
    <property type="protein sequence ID" value="VVC37472.1"/>
    <property type="molecule type" value="Genomic_DNA"/>
</dbReference>
<dbReference type="PRINTS" id="PR00309">
    <property type="entry name" value="ARRESTIN"/>
</dbReference>
<organism evidence="4 5">
    <name type="scientific">Cinara cedri</name>
    <dbReference type="NCBI Taxonomy" id="506608"/>
    <lineage>
        <taxon>Eukaryota</taxon>
        <taxon>Metazoa</taxon>
        <taxon>Ecdysozoa</taxon>
        <taxon>Arthropoda</taxon>
        <taxon>Hexapoda</taxon>
        <taxon>Insecta</taxon>
        <taxon>Pterygota</taxon>
        <taxon>Neoptera</taxon>
        <taxon>Paraneoptera</taxon>
        <taxon>Hemiptera</taxon>
        <taxon>Sternorrhyncha</taxon>
        <taxon>Aphidomorpha</taxon>
        <taxon>Aphidoidea</taxon>
        <taxon>Aphididae</taxon>
        <taxon>Lachninae</taxon>
        <taxon>Cinara</taxon>
    </lineage>
</organism>
<dbReference type="FunFam" id="2.60.40.840:FF:000002">
    <property type="entry name" value="Arrestin 3"/>
    <property type="match status" value="1"/>
</dbReference>
<evidence type="ECO:0000256" key="2">
    <source>
        <dbReference type="ARBA" id="ARBA00022606"/>
    </source>
</evidence>
<evidence type="ECO:0000313" key="5">
    <source>
        <dbReference type="Proteomes" id="UP000325440"/>
    </source>
</evidence>
<dbReference type="InterPro" id="IPR011021">
    <property type="entry name" value="Arrestin-like_N"/>
</dbReference>
<dbReference type="Pfam" id="PF00339">
    <property type="entry name" value="Arrestin_N"/>
    <property type="match status" value="1"/>
</dbReference>
<dbReference type="InterPro" id="IPR011022">
    <property type="entry name" value="Arrestin_C-like"/>
</dbReference>
<feature type="domain" description="Arrestin C-terminal-like" evidence="3">
    <location>
        <begin position="195"/>
        <end position="354"/>
    </location>
</feature>
<dbReference type="InterPro" id="IPR014752">
    <property type="entry name" value="Arrestin-like_C"/>
</dbReference>
<dbReference type="PANTHER" id="PTHR11792">
    <property type="entry name" value="ARRESTIN"/>
    <property type="match status" value="1"/>
</dbReference>
<evidence type="ECO:0000313" key="4">
    <source>
        <dbReference type="EMBL" id="VVC37472.1"/>
    </source>
</evidence>
<gene>
    <name evidence="4" type="ORF">CINCED_3A005800</name>
</gene>
<evidence type="ECO:0000256" key="1">
    <source>
        <dbReference type="ARBA" id="ARBA00005298"/>
    </source>
</evidence>
<dbReference type="Gene3D" id="2.60.40.640">
    <property type="match status" value="1"/>
</dbReference>
<keyword evidence="2" id="KW-0716">Sensory transduction</keyword>
<dbReference type="GO" id="GO:0007608">
    <property type="term" value="P:sensory perception of smell"/>
    <property type="evidence" value="ECO:0007669"/>
    <property type="project" value="UniProtKB-ARBA"/>
</dbReference>
<protein>
    <submittedName>
        <fullName evidence="4">Arrestin-like, N-terminal,Arrestin, N-terminal,Arrestin,Immunoglobulin E-set,Arrestin C-terminal</fullName>
    </submittedName>
</protein>
<dbReference type="GO" id="GO:0016060">
    <property type="term" value="P:negative regulation of phospholipase C-activating phototransduction signaling pathway"/>
    <property type="evidence" value="ECO:0007669"/>
    <property type="project" value="UniProtKB-ARBA"/>
</dbReference>
<dbReference type="InterPro" id="IPR000698">
    <property type="entry name" value="Arrestin"/>
</dbReference>
<dbReference type="SUPFAM" id="SSF81296">
    <property type="entry name" value="E set domains"/>
    <property type="match status" value="2"/>
</dbReference>
<proteinExistence type="inferred from homology"/>
<dbReference type="Gene3D" id="2.60.40.840">
    <property type="match status" value="1"/>
</dbReference>
<sequence>MVLNFSVFKKSSSDGKIILYLSKRDIVDHITYVDSVDGVVMLDNSYLKNGKIFGQVVCSFRYGRKEDEVMGLCFQKDLYLASVQIYPPPENSEPFKLTKIQECLLSKLGSNTTAFRFKMPDNAPASIILQDGSTNLADACGVQYYVKIFAGESETDHNRAKSFVAMRIRKIQFAPAMRPSSRHPCTIVRKDFMFSPGQLELEAVLDKQVYTHGENVMVTMCIRNNSNKMVKKIKVLMQQIVDIVIFQNGQCRTTICATETQEGCPILPGSSLQKTIVMMPTLDNVKGRYGVALEDQINGHKEISLASSVLISSSDIKDLFGIIVSYSIKVKLYLGALGGELTAELPFLVMHSKPEKNVPRIPPS</sequence>
<dbReference type="OrthoDB" id="298939at2759"/>
<comment type="similarity">
    <text evidence="1">Belongs to the arrestin family.</text>
</comment>
<dbReference type="GO" id="GO:0045494">
    <property type="term" value="P:photoreceptor cell maintenance"/>
    <property type="evidence" value="ECO:0007669"/>
    <property type="project" value="UniProtKB-ARBA"/>
</dbReference>
<dbReference type="InterPro" id="IPR014753">
    <property type="entry name" value="Arrestin_N"/>
</dbReference>
<name>A0A5E4MYN3_9HEMI</name>
<dbReference type="SMART" id="SM01017">
    <property type="entry name" value="Arrestin_C"/>
    <property type="match status" value="1"/>
</dbReference>
<dbReference type="GO" id="GO:0005737">
    <property type="term" value="C:cytoplasm"/>
    <property type="evidence" value="ECO:0007669"/>
    <property type="project" value="TreeGrafter"/>
</dbReference>
<dbReference type="GO" id="GO:0007165">
    <property type="term" value="P:signal transduction"/>
    <property type="evidence" value="ECO:0007669"/>
    <property type="project" value="InterPro"/>
</dbReference>
<dbReference type="Proteomes" id="UP000325440">
    <property type="component" value="Unassembled WGS sequence"/>
</dbReference>
<dbReference type="Pfam" id="PF02752">
    <property type="entry name" value="Arrestin_C"/>
    <property type="match status" value="1"/>
</dbReference>
<reference evidence="4 5" key="1">
    <citation type="submission" date="2019-08" db="EMBL/GenBank/DDBJ databases">
        <authorList>
            <person name="Alioto T."/>
            <person name="Alioto T."/>
            <person name="Gomez Garrido J."/>
        </authorList>
    </citation>
    <scope>NUCLEOTIDE SEQUENCE [LARGE SCALE GENOMIC DNA]</scope>
</reference>
<dbReference type="InterPro" id="IPR014756">
    <property type="entry name" value="Ig_E-set"/>
</dbReference>
<dbReference type="PANTHER" id="PTHR11792:SF16">
    <property type="entry name" value="PHOSRESTIN-2"/>
    <property type="match status" value="1"/>
</dbReference>
<keyword evidence="5" id="KW-1185">Reference proteome</keyword>
<accession>A0A5E4MYN3</accession>
<evidence type="ECO:0000259" key="3">
    <source>
        <dbReference type="SMART" id="SM01017"/>
    </source>
</evidence>